<accession>A0AAE1BTI6</accession>
<proteinExistence type="predicted"/>
<evidence type="ECO:0000313" key="3">
    <source>
        <dbReference type="Proteomes" id="UP001286313"/>
    </source>
</evidence>
<dbReference type="EMBL" id="JAWQEG010005830">
    <property type="protein sequence ID" value="KAK3856621.1"/>
    <property type="molecule type" value="Genomic_DNA"/>
</dbReference>
<comment type="caution">
    <text evidence="2">The sequence shown here is derived from an EMBL/GenBank/DDBJ whole genome shotgun (WGS) entry which is preliminary data.</text>
</comment>
<sequence length="143" mass="16798">MDDKEEEEVVEVDEEEEEEEVEVVDEEEEEVEVEVVEVDEEEEVVVDEEEVEVDEEEEEEEVVVDEEEEEEEEEEVEEVVEVEVDDKALQVIPLWEVTSFFSSSMSRLSLARLFWNHVITCWREKVLGIGEGKDCEVLVDKVE</sequence>
<evidence type="ECO:0000256" key="1">
    <source>
        <dbReference type="SAM" id="MobiDB-lite"/>
    </source>
</evidence>
<dbReference type="Proteomes" id="UP001286313">
    <property type="component" value="Unassembled WGS sequence"/>
</dbReference>
<reference evidence="2" key="1">
    <citation type="submission" date="2023-10" db="EMBL/GenBank/DDBJ databases">
        <title>Genome assemblies of two species of porcelain crab, Petrolisthes cinctipes and Petrolisthes manimaculis (Anomura: Porcellanidae).</title>
        <authorList>
            <person name="Angst P."/>
        </authorList>
    </citation>
    <scope>NUCLEOTIDE SEQUENCE</scope>
    <source>
        <strain evidence="2">PB745_01</strain>
        <tissue evidence="2">Gill</tissue>
    </source>
</reference>
<evidence type="ECO:0000313" key="2">
    <source>
        <dbReference type="EMBL" id="KAK3856621.1"/>
    </source>
</evidence>
<feature type="region of interest" description="Disordered" evidence="1">
    <location>
        <begin position="1"/>
        <end position="81"/>
    </location>
</feature>
<name>A0AAE1BTI6_PETCI</name>
<organism evidence="2 3">
    <name type="scientific">Petrolisthes cinctipes</name>
    <name type="common">Flat porcelain crab</name>
    <dbReference type="NCBI Taxonomy" id="88211"/>
    <lineage>
        <taxon>Eukaryota</taxon>
        <taxon>Metazoa</taxon>
        <taxon>Ecdysozoa</taxon>
        <taxon>Arthropoda</taxon>
        <taxon>Crustacea</taxon>
        <taxon>Multicrustacea</taxon>
        <taxon>Malacostraca</taxon>
        <taxon>Eumalacostraca</taxon>
        <taxon>Eucarida</taxon>
        <taxon>Decapoda</taxon>
        <taxon>Pleocyemata</taxon>
        <taxon>Anomura</taxon>
        <taxon>Galatheoidea</taxon>
        <taxon>Porcellanidae</taxon>
        <taxon>Petrolisthes</taxon>
    </lineage>
</organism>
<protein>
    <submittedName>
        <fullName evidence="2">Uncharacterized protein</fullName>
    </submittedName>
</protein>
<keyword evidence="3" id="KW-1185">Reference proteome</keyword>
<gene>
    <name evidence="2" type="ORF">Pcinc_037068</name>
</gene>
<dbReference type="AlphaFoldDB" id="A0AAE1BTI6"/>